<proteinExistence type="predicted"/>
<dbReference type="Proteomes" id="UP001438707">
    <property type="component" value="Unassembled WGS sequence"/>
</dbReference>
<dbReference type="EMBL" id="JALJOS010000008">
    <property type="protein sequence ID" value="KAK9835561.1"/>
    <property type="molecule type" value="Genomic_DNA"/>
</dbReference>
<evidence type="ECO:0000313" key="2">
    <source>
        <dbReference type="Proteomes" id="UP001438707"/>
    </source>
</evidence>
<name>A0AAW1RP89_9CHLO</name>
<evidence type="ECO:0000313" key="1">
    <source>
        <dbReference type="EMBL" id="KAK9835561.1"/>
    </source>
</evidence>
<organism evidence="1 2">
    <name type="scientific">Apatococcus lobatus</name>
    <dbReference type="NCBI Taxonomy" id="904363"/>
    <lineage>
        <taxon>Eukaryota</taxon>
        <taxon>Viridiplantae</taxon>
        <taxon>Chlorophyta</taxon>
        <taxon>core chlorophytes</taxon>
        <taxon>Trebouxiophyceae</taxon>
        <taxon>Chlorellales</taxon>
        <taxon>Chlorellaceae</taxon>
        <taxon>Apatococcus</taxon>
    </lineage>
</organism>
<reference evidence="1 2" key="1">
    <citation type="journal article" date="2024" name="Nat. Commun.">
        <title>Phylogenomics reveals the evolutionary origins of lichenization in chlorophyte algae.</title>
        <authorList>
            <person name="Puginier C."/>
            <person name="Libourel C."/>
            <person name="Otte J."/>
            <person name="Skaloud P."/>
            <person name="Haon M."/>
            <person name="Grisel S."/>
            <person name="Petersen M."/>
            <person name="Berrin J.G."/>
            <person name="Delaux P.M."/>
            <person name="Dal Grande F."/>
            <person name="Keller J."/>
        </authorList>
    </citation>
    <scope>NUCLEOTIDE SEQUENCE [LARGE SCALE GENOMIC DNA]</scope>
    <source>
        <strain evidence="1 2">SAG 2145</strain>
    </source>
</reference>
<protein>
    <submittedName>
        <fullName evidence="1">Uncharacterized protein</fullName>
    </submittedName>
</protein>
<gene>
    <name evidence="1" type="ORF">WJX74_002940</name>
</gene>
<keyword evidence="2" id="KW-1185">Reference proteome</keyword>
<dbReference type="AlphaFoldDB" id="A0AAW1RP89"/>
<comment type="caution">
    <text evidence="1">The sequence shown here is derived from an EMBL/GenBank/DDBJ whole genome shotgun (WGS) entry which is preliminary data.</text>
</comment>
<sequence length="363" mass="39739">MNDVPLSDAALLQLFAAWLRFQKASCLGGDFSGHLPGVQETTSLFSSVMDAKHHLELQDVLAHHVVPLLKLCDAQALSQTCLSLHELVHTGLPAATWTSLARGTFPAAHPILAVDGLRMQSEVAQLAQFHASVRSGKPVSTGRACILAANPPHKVDSPACLSHSGELFLCQRAKEICLYSLSLAGTSNDAHGQDAEDDKPTTSLIFSRPALEGSIEVDAIDCQFIWSPDDSWVAIWYNVQDYSDPHAQEFNEFCFFDVIYTFHLATREVFAVMHTKDVEVLEKVLISPNSKLLFLAWRNTIRGSVIDIYDLVQRRVVSSVCDESGEAGRLSLSPSSKYFAMPHAADVKGYALSPALFFLVLVS</sequence>
<accession>A0AAW1RP89</accession>
<dbReference type="SUPFAM" id="SSF82171">
    <property type="entry name" value="DPP6 N-terminal domain-like"/>
    <property type="match status" value="1"/>
</dbReference>